<accession>A0A4R9FX88</accession>
<dbReference type="Proteomes" id="UP000298057">
    <property type="component" value="Unassembled WGS sequence"/>
</dbReference>
<evidence type="ECO:0000313" key="3">
    <source>
        <dbReference type="Proteomes" id="UP000297832"/>
    </source>
</evidence>
<dbReference type="EMBL" id="RQGU01000036">
    <property type="protein sequence ID" value="TGM26897.1"/>
    <property type="molecule type" value="Genomic_DNA"/>
</dbReference>
<keyword evidence="4" id="KW-1185">Reference proteome</keyword>
<comment type="caution">
    <text evidence="1">The sequence shown here is derived from an EMBL/GenBank/DDBJ whole genome shotgun (WGS) entry which is preliminary data.</text>
</comment>
<dbReference type="InterPro" id="IPR013783">
    <property type="entry name" value="Ig-like_fold"/>
</dbReference>
<dbReference type="EMBL" id="RQGV01000024">
    <property type="protein sequence ID" value="TGM10862.1"/>
    <property type="molecule type" value="Genomic_DNA"/>
</dbReference>
<gene>
    <name evidence="1" type="ORF">EHQ81_18790</name>
    <name evidence="2" type="ORF">EHQ82_02510</name>
</gene>
<dbReference type="Gene3D" id="2.60.40.10">
    <property type="entry name" value="Immunoglobulins"/>
    <property type="match status" value="1"/>
</dbReference>
<dbReference type="Pfam" id="PF05345">
    <property type="entry name" value="He_PIG"/>
    <property type="match status" value="1"/>
</dbReference>
<sequence>MKKIIITLNVVLFLTIGIFGAYRCGSKPNTMEIIQLVLVLCWPIPEEDRPQICFDAAQLYLALTNGCTSCPVNYSIGYCRRLDYNPDAVEIGNVWVPQNGTGKCGRTTIVSTGVVTSYDCAYSTCNTTGAAQSSAMLDSAGAFATGASTCLPAGISSLTPANGSVIATNTGISVTLNKSVDITSLNVGGSLGNIDPNSLQISQKNQFRDTITIPPQPEWLTGANKNITITGVDLDGLPISLDLKYSVYANNAKPLPDFFNCMPNCKFGWGASYSVQFQATGGFAPYTWTKGSGAPPGAVMTSSGLLSGPATNNVLGQYGFPVTVMDAAGTTITKNVMIDTVDLVTACFLFGICSL</sequence>
<dbReference type="OrthoDB" id="335106at2"/>
<reference evidence="3 4" key="2">
    <citation type="journal article" date="2019" name="PLoS Negl. Trop. Dis.">
        <title>Revisiting the worldwide diversity of Leptospira species in the environment.</title>
        <authorList>
            <person name="Vincent A.T."/>
            <person name="Schiettekatte O."/>
            <person name="Bourhy P."/>
            <person name="Veyrier F.J."/>
            <person name="Picardeau M."/>
        </authorList>
    </citation>
    <scope>NUCLEOTIDE SEQUENCE [LARGE SCALE GENOMIC DNA]</scope>
    <source>
        <strain evidence="1 3">201702405</strain>
        <strain evidence="4">201702406</strain>
    </source>
</reference>
<evidence type="ECO:0000313" key="2">
    <source>
        <dbReference type="EMBL" id="TGM26897.1"/>
    </source>
</evidence>
<dbReference type="AlphaFoldDB" id="A0A4R9FX88"/>
<protein>
    <submittedName>
        <fullName evidence="1">Uncharacterized protein</fullName>
    </submittedName>
</protein>
<dbReference type="Proteomes" id="UP000297832">
    <property type="component" value="Unassembled WGS sequence"/>
</dbReference>
<evidence type="ECO:0000313" key="1">
    <source>
        <dbReference type="EMBL" id="TGM10862.1"/>
    </source>
</evidence>
<proteinExistence type="predicted"/>
<dbReference type="RefSeq" id="WP_135626012.1">
    <property type="nucleotide sequence ID" value="NZ_RQES01000018.1"/>
</dbReference>
<name>A0A4R9FX88_9LEPT</name>
<reference evidence="2" key="1">
    <citation type="submission" date="2018-10" db="EMBL/GenBank/DDBJ databases">
        <authorList>
            <person name="Vincent A.T."/>
            <person name="Schiettekatte O."/>
            <person name="Bourhy P."/>
            <person name="Veyrier F.J."/>
            <person name="Picardeau M."/>
        </authorList>
    </citation>
    <scope>NUCLEOTIDE SEQUENCE</scope>
    <source>
        <strain evidence="2">201702406</strain>
    </source>
</reference>
<evidence type="ECO:0000313" key="4">
    <source>
        <dbReference type="Proteomes" id="UP000298057"/>
    </source>
</evidence>
<organism evidence="1 3">
    <name type="scientific">Leptospira selangorensis</name>
    <dbReference type="NCBI Taxonomy" id="2484982"/>
    <lineage>
        <taxon>Bacteria</taxon>
        <taxon>Pseudomonadati</taxon>
        <taxon>Spirochaetota</taxon>
        <taxon>Spirochaetia</taxon>
        <taxon>Leptospirales</taxon>
        <taxon>Leptospiraceae</taxon>
        <taxon>Leptospira</taxon>
    </lineage>
</organism>